<dbReference type="GO" id="GO:0006406">
    <property type="term" value="P:mRNA export from nucleus"/>
    <property type="evidence" value="ECO:0007669"/>
    <property type="project" value="TreeGrafter"/>
</dbReference>
<evidence type="ECO:0000256" key="2">
    <source>
        <dbReference type="ARBA" id="ARBA00005573"/>
    </source>
</evidence>
<proteinExistence type="inferred from homology"/>
<feature type="compositionally biased region" description="Polar residues" evidence="10">
    <location>
        <begin position="150"/>
        <end position="159"/>
    </location>
</feature>
<evidence type="ECO:0000256" key="7">
    <source>
        <dbReference type="ARBA" id="ARBA00023132"/>
    </source>
</evidence>
<evidence type="ECO:0000256" key="5">
    <source>
        <dbReference type="ARBA" id="ARBA00022927"/>
    </source>
</evidence>
<evidence type="ECO:0000256" key="6">
    <source>
        <dbReference type="ARBA" id="ARBA00023010"/>
    </source>
</evidence>
<dbReference type="GO" id="GO:0031965">
    <property type="term" value="C:nuclear membrane"/>
    <property type="evidence" value="ECO:0007669"/>
    <property type="project" value="UniProtKB-UniRule"/>
</dbReference>
<dbReference type="GO" id="GO:0017056">
    <property type="term" value="F:structural constituent of nuclear pore"/>
    <property type="evidence" value="ECO:0007669"/>
    <property type="project" value="TreeGrafter"/>
</dbReference>
<dbReference type="EMBL" id="RBNI01006971">
    <property type="protein sequence ID" value="RUP45641.1"/>
    <property type="molecule type" value="Genomic_DNA"/>
</dbReference>
<keyword evidence="8 9" id="KW-0539">Nucleus</keyword>
<dbReference type="OrthoDB" id="17644at2759"/>
<comment type="similarity">
    <text evidence="2 9">Belongs to the nucleoporin Nup85 family.</text>
</comment>
<keyword evidence="5 9" id="KW-0653">Protein transport</keyword>
<keyword evidence="4 9" id="KW-0509">mRNA transport</keyword>
<dbReference type="AlphaFoldDB" id="A0A433D496"/>
<evidence type="ECO:0000256" key="1">
    <source>
        <dbReference type="ARBA" id="ARBA00004567"/>
    </source>
</evidence>
<dbReference type="PANTHER" id="PTHR13373:SF21">
    <property type="entry name" value="NUCLEAR PORE COMPLEX PROTEIN NUP85"/>
    <property type="match status" value="1"/>
</dbReference>
<comment type="function">
    <text evidence="9">Functions as a component of the nuclear pore complex (NPC).</text>
</comment>
<evidence type="ECO:0000256" key="4">
    <source>
        <dbReference type="ARBA" id="ARBA00022816"/>
    </source>
</evidence>
<evidence type="ECO:0000256" key="8">
    <source>
        <dbReference type="ARBA" id="ARBA00023242"/>
    </source>
</evidence>
<gene>
    <name evidence="11" type="ORF">BC936DRAFT_147911</name>
</gene>
<sequence>MNQPPSGRVSASFLNPNASLLLHAGASVSFADRTATGLASLADEIEEELEYETPTLYLEDAPVPEDHVREWSERNRTWRGKLHPNGREAVVFVAGKMAKEQTGQKETAYEQDKLVYAVSWVDIPEKRRTFYNDTYSIFWSLQQLVNNAHSPNTQQNQTKSRSRSDESPAHHIRQQDLHTVSVQYRGAMQRYISTLKREIESQKPTMPHAEEEKVVFDKVLSIWHLCEIVYFPKNVGVYAAEEMMDWVNVHDPALPIEDGEELAHSPAPQENSKYWPYIYKGILRGLGHIVQRLLKRYLENTVSPPPASIASLLNTVIKLLDTMPRSKQFVLDMDFLNRWRVWRNEVRLQASNAGLGSTGNVLENLEAASSPVQETMARLAVILHILAGDKEIIAERCDGWQEALAAMMVYCYPTTDRTDIANVLEKVYQFPRLEVDQGKVADKACVALLELDVNKAIRHCSKVDWWLVAHLTDLMDKRADNPLAPVSSPGFLSGRVEEEPGPYATDMREYFVLEYASTLVAHPTLWRAGLDYFSTCPRMGRGHLIEAVMHVPIDTDRKAQKVLEVCKFYQLDEQYRAICRILAKKRQRQERYGPAIAYYIKANEPKRVARISERLLEQYLTTGEMSYVDVIDSVGQDVTFSDRLAFLARYREFHDLYKAEKYHEAGKLLVLLLTSNAAPKSFWPILLLDSVTLLEGDIVVFNVEDTYELMRCLEEIVLSHRKADYLAYLPWWFVGPNGKKHRGAKSGGDAVSEADKAAAVIEAEKQLEVVRIALCRCLAKAIVVFGDDVM</sequence>
<comment type="subcellular location">
    <subcellularLocation>
        <location evidence="1 9">Nucleus</location>
        <location evidence="1 9">Nuclear pore complex</location>
    </subcellularLocation>
</comment>
<dbReference type="GO" id="GO:0045893">
    <property type="term" value="P:positive regulation of DNA-templated transcription"/>
    <property type="evidence" value="ECO:0007669"/>
    <property type="project" value="TreeGrafter"/>
</dbReference>
<accession>A0A433D496</accession>
<dbReference type="Proteomes" id="UP000268093">
    <property type="component" value="Unassembled WGS sequence"/>
</dbReference>
<comment type="subunit">
    <text evidence="9">Component of the nuclear pore complex (NPC).</text>
</comment>
<keyword evidence="3 9" id="KW-0813">Transport</keyword>
<evidence type="ECO:0000313" key="12">
    <source>
        <dbReference type="Proteomes" id="UP000268093"/>
    </source>
</evidence>
<dbReference type="InterPro" id="IPR011502">
    <property type="entry name" value="Nucleoporin_Nup85"/>
</dbReference>
<name>A0A433D496_9FUNG</name>
<evidence type="ECO:0000256" key="10">
    <source>
        <dbReference type="SAM" id="MobiDB-lite"/>
    </source>
</evidence>
<keyword evidence="12" id="KW-1185">Reference proteome</keyword>
<organism evidence="11 12">
    <name type="scientific">Jimgerdemannia flammicorona</name>
    <dbReference type="NCBI Taxonomy" id="994334"/>
    <lineage>
        <taxon>Eukaryota</taxon>
        <taxon>Fungi</taxon>
        <taxon>Fungi incertae sedis</taxon>
        <taxon>Mucoromycota</taxon>
        <taxon>Mucoromycotina</taxon>
        <taxon>Endogonomycetes</taxon>
        <taxon>Endogonales</taxon>
        <taxon>Endogonaceae</taxon>
        <taxon>Jimgerdemannia</taxon>
    </lineage>
</organism>
<dbReference type="Pfam" id="PF07575">
    <property type="entry name" value="Nucleopor_Nup85"/>
    <property type="match status" value="1"/>
</dbReference>
<feature type="compositionally biased region" description="Basic and acidic residues" evidence="10">
    <location>
        <begin position="162"/>
        <end position="176"/>
    </location>
</feature>
<dbReference type="GO" id="GO:0006606">
    <property type="term" value="P:protein import into nucleus"/>
    <property type="evidence" value="ECO:0007669"/>
    <property type="project" value="TreeGrafter"/>
</dbReference>
<keyword evidence="6 9" id="KW-0811">Translocation</keyword>
<dbReference type="PANTHER" id="PTHR13373">
    <property type="entry name" value="FROUNT PROTEIN-RELATED"/>
    <property type="match status" value="1"/>
</dbReference>
<feature type="region of interest" description="Disordered" evidence="10">
    <location>
        <begin position="150"/>
        <end position="176"/>
    </location>
</feature>
<keyword evidence="9" id="KW-0472">Membrane</keyword>
<evidence type="ECO:0000256" key="9">
    <source>
        <dbReference type="RuleBase" id="RU365073"/>
    </source>
</evidence>
<evidence type="ECO:0000256" key="3">
    <source>
        <dbReference type="ARBA" id="ARBA00022448"/>
    </source>
</evidence>
<dbReference type="GO" id="GO:0031080">
    <property type="term" value="C:nuclear pore outer ring"/>
    <property type="evidence" value="ECO:0007669"/>
    <property type="project" value="TreeGrafter"/>
</dbReference>
<keyword evidence="7 9" id="KW-0906">Nuclear pore complex</keyword>
<protein>
    <recommendedName>
        <fullName evidence="9">Nuclear pore complex protein Nup85</fullName>
    </recommendedName>
</protein>
<reference evidence="11 12" key="1">
    <citation type="journal article" date="2018" name="New Phytol.">
        <title>Phylogenomics of Endogonaceae and evolution of mycorrhizas within Mucoromycota.</title>
        <authorList>
            <person name="Chang Y."/>
            <person name="Desiro A."/>
            <person name="Na H."/>
            <person name="Sandor L."/>
            <person name="Lipzen A."/>
            <person name="Clum A."/>
            <person name="Barry K."/>
            <person name="Grigoriev I.V."/>
            <person name="Martin F.M."/>
            <person name="Stajich J.E."/>
            <person name="Smith M.E."/>
            <person name="Bonito G."/>
            <person name="Spatafora J.W."/>
        </authorList>
    </citation>
    <scope>NUCLEOTIDE SEQUENCE [LARGE SCALE GENOMIC DNA]</scope>
    <source>
        <strain evidence="11 12">GMNB39</strain>
    </source>
</reference>
<evidence type="ECO:0000313" key="11">
    <source>
        <dbReference type="EMBL" id="RUP45641.1"/>
    </source>
</evidence>
<comment type="caution">
    <text evidence="11">The sequence shown here is derived from an EMBL/GenBank/DDBJ whole genome shotgun (WGS) entry which is preliminary data.</text>
</comment>